<accession>A0A934UZA4</accession>
<sequence>MRARPYVVYLDQNKWVDLARAVKSPSDHPAHHALLTALSRNVETGRLVLPLTAANIYETQKTNDPAQRHNLAILLATASQGLVFRGRHHRLEAELIDLLQAIHGNAPMPRAPGWFLSDVFFEAFADWNDGRLGTMISEDLVGLVHREPARTLYDYLMTMPNEVRTTAVQTFSRSSDDLCRRIEERRRQHAGESFAMRRRIHSALLMIDEIDLILTFANRAGFAWKTVSDIGDKVARRIVEDVPTYYVEREIALRLEAQSRCIEENDLRDMQSFCAAVPYADEVIAEKQFVNLARQAKLDRKYSTKLGTDILSLADSLEGLNAR</sequence>
<dbReference type="Proteomes" id="UP000778970">
    <property type="component" value="Unassembled WGS sequence"/>
</dbReference>
<proteinExistence type="predicted"/>
<keyword evidence="2" id="KW-1185">Reference proteome</keyword>
<evidence type="ECO:0000313" key="1">
    <source>
        <dbReference type="EMBL" id="MBK1696987.1"/>
    </source>
</evidence>
<evidence type="ECO:0000313" key="2">
    <source>
        <dbReference type="Proteomes" id="UP000778970"/>
    </source>
</evidence>
<organism evidence="1 2">
    <name type="scientific">Rhodovibrio salinarum</name>
    <dbReference type="NCBI Taxonomy" id="1087"/>
    <lineage>
        <taxon>Bacteria</taxon>
        <taxon>Pseudomonadati</taxon>
        <taxon>Pseudomonadota</taxon>
        <taxon>Alphaproteobacteria</taxon>
        <taxon>Rhodospirillales</taxon>
        <taxon>Rhodovibrionaceae</taxon>
        <taxon>Rhodovibrio</taxon>
    </lineage>
</organism>
<dbReference type="EMBL" id="NRRE01000020">
    <property type="protein sequence ID" value="MBK1696987.1"/>
    <property type="molecule type" value="Genomic_DNA"/>
</dbReference>
<gene>
    <name evidence="1" type="ORF">CKO21_06980</name>
</gene>
<dbReference type="AlphaFoldDB" id="A0A934UZA4"/>
<dbReference type="RefSeq" id="WP_027287418.1">
    <property type="nucleotide sequence ID" value="NZ_NRRE01000020.1"/>
</dbReference>
<protein>
    <submittedName>
        <fullName evidence="1">Uncharacterized protein</fullName>
    </submittedName>
</protein>
<name>A0A934UZA4_9PROT</name>
<reference evidence="1" key="1">
    <citation type="submission" date="2017-08" db="EMBL/GenBank/DDBJ databases">
        <authorList>
            <person name="Imhoff J.F."/>
            <person name="Rahn T."/>
            <person name="Kuenzel S."/>
            <person name="Neulinger S.C."/>
        </authorList>
    </citation>
    <scope>NUCLEOTIDE SEQUENCE</scope>
    <source>
        <strain evidence="1">DSM 9154</strain>
    </source>
</reference>
<comment type="caution">
    <text evidence="1">The sequence shown here is derived from an EMBL/GenBank/DDBJ whole genome shotgun (WGS) entry which is preliminary data.</text>
</comment>
<reference evidence="1" key="2">
    <citation type="journal article" date="2020" name="Microorganisms">
        <title>Osmotic Adaptation and Compatible Solute Biosynthesis of Phototrophic Bacteria as Revealed from Genome Analyses.</title>
        <authorList>
            <person name="Imhoff J.F."/>
            <person name="Rahn T."/>
            <person name="Kunzel S."/>
            <person name="Keller A."/>
            <person name="Neulinger S.C."/>
        </authorList>
    </citation>
    <scope>NUCLEOTIDE SEQUENCE</scope>
    <source>
        <strain evidence="1">DSM 9154</strain>
    </source>
</reference>